<dbReference type="SUPFAM" id="SSF158472">
    <property type="entry name" value="HAMP domain-like"/>
    <property type="match status" value="1"/>
</dbReference>
<dbReference type="InterPro" id="IPR003660">
    <property type="entry name" value="HAMP_dom"/>
</dbReference>
<evidence type="ECO:0000256" key="2">
    <source>
        <dbReference type="ARBA" id="ARBA00004370"/>
    </source>
</evidence>
<dbReference type="PROSITE" id="PS50109">
    <property type="entry name" value="HIS_KIN"/>
    <property type="match status" value="1"/>
</dbReference>
<evidence type="ECO:0000256" key="9">
    <source>
        <dbReference type="ARBA" id="ARBA00023012"/>
    </source>
</evidence>
<evidence type="ECO:0000259" key="12">
    <source>
        <dbReference type="PROSITE" id="PS50109"/>
    </source>
</evidence>
<evidence type="ECO:0000256" key="11">
    <source>
        <dbReference type="SAM" id="Phobius"/>
    </source>
</evidence>
<dbReference type="InterPro" id="IPR003661">
    <property type="entry name" value="HisK_dim/P_dom"/>
</dbReference>
<dbReference type="Gene3D" id="6.10.340.10">
    <property type="match status" value="1"/>
</dbReference>
<keyword evidence="5" id="KW-0808">Transferase</keyword>
<keyword evidence="6 11" id="KW-0812">Transmembrane</keyword>
<sequence length="483" mass="51633">MSDAPHSNPVAGGGYVLPPFMRTTAFRLTLLSAALFAFSSFVILALVYAATVTAGVRRADNAIAQESVAIEARFRAEGVAAANRYIVQSSVAGGEFLYLLNQPSGRRLSGNISNLPATQPDAQGRVRFTYERAPLGGQSSAEPGRAARGLISTLEGGYTLFVGLDVEDEARFVTYILNAVLIASGLAVAMGIVSGAVVSRRFSRRLDDINAAAREVMAGRLQTRAPRNFSGDELDDLAANFNDMLDRVERLMQRMRSAGDSIAHDLRLPLTRMRGRLEAALVEAGDLADREAALAQAVSDSDELLKTFNAVLSLSRLQTGERRRAFETLDPAEIIADVAELYEPVCEETGHDFAMDANPGLTIMGDRELVAQAVANLLDNAIKYTPAGGAIMLRLRSTSRGEVEISVTDTGPGIPPEERPRVLERFVRLEASRNLPGVGLGLSLVHAIAEVHGAELTLDDGPGGVDGSGPGLRIALRFPPPRE</sequence>
<proteinExistence type="predicted"/>
<dbReference type="SMART" id="SM00304">
    <property type="entry name" value="HAMP"/>
    <property type="match status" value="1"/>
</dbReference>
<dbReference type="PANTHER" id="PTHR45436">
    <property type="entry name" value="SENSOR HISTIDINE KINASE YKOH"/>
    <property type="match status" value="1"/>
</dbReference>
<dbReference type="PRINTS" id="PR00344">
    <property type="entry name" value="BCTRLSENSOR"/>
</dbReference>
<dbReference type="InterPro" id="IPR036890">
    <property type="entry name" value="HATPase_C_sf"/>
</dbReference>
<evidence type="ECO:0000259" key="13">
    <source>
        <dbReference type="PROSITE" id="PS50885"/>
    </source>
</evidence>
<name>A0ABQ1XQ39_9PROT</name>
<dbReference type="Proteomes" id="UP000648722">
    <property type="component" value="Unassembled WGS sequence"/>
</dbReference>
<dbReference type="InterPro" id="IPR003594">
    <property type="entry name" value="HATPase_dom"/>
</dbReference>
<dbReference type="PROSITE" id="PS50885">
    <property type="entry name" value="HAMP"/>
    <property type="match status" value="1"/>
</dbReference>
<gene>
    <name evidence="14" type="ORF">GCM10007420_14980</name>
</gene>
<dbReference type="Pfam" id="PF00512">
    <property type="entry name" value="HisKA"/>
    <property type="match status" value="1"/>
</dbReference>
<evidence type="ECO:0000256" key="4">
    <source>
        <dbReference type="ARBA" id="ARBA00022553"/>
    </source>
</evidence>
<dbReference type="SUPFAM" id="SSF47384">
    <property type="entry name" value="Homodimeric domain of signal transducing histidine kinase"/>
    <property type="match status" value="1"/>
</dbReference>
<dbReference type="SUPFAM" id="SSF55874">
    <property type="entry name" value="ATPase domain of HSP90 chaperone/DNA topoisomerase II/histidine kinase"/>
    <property type="match status" value="1"/>
</dbReference>
<keyword evidence="8 11" id="KW-1133">Transmembrane helix</keyword>
<evidence type="ECO:0000256" key="7">
    <source>
        <dbReference type="ARBA" id="ARBA00022777"/>
    </source>
</evidence>
<dbReference type="Gene3D" id="1.10.287.130">
    <property type="match status" value="1"/>
</dbReference>
<feature type="transmembrane region" description="Helical" evidence="11">
    <location>
        <begin position="28"/>
        <end position="50"/>
    </location>
</feature>
<keyword evidence="9" id="KW-0902">Two-component regulatory system</keyword>
<dbReference type="SMART" id="SM00387">
    <property type="entry name" value="HATPase_c"/>
    <property type="match status" value="1"/>
</dbReference>
<evidence type="ECO:0000256" key="3">
    <source>
        <dbReference type="ARBA" id="ARBA00012438"/>
    </source>
</evidence>
<keyword evidence="15" id="KW-1185">Reference proteome</keyword>
<keyword evidence="4" id="KW-0597">Phosphoprotein</keyword>
<comment type="caution">
    <text evidence="14">The sequence shown here is derived from an EMBL/GenBank/DDBJ whole genome shotgun (WGS) entry which is preliminary data.</text>
</comment>
<evidence type="ECO:0000256" key="1">
    <source>
        <dbReference type="ARBA" id="ARBA00000085"/>
    </source>
</evidence>
<evidence type="ECO:0000313" key="15">
    <source>
        <dbReference type="Proteomes" id="UP000648722"/>
    </source>
</evidence>
<accession>A0ABQ1XQ39</accession>
<dbReference type="InterPro" id="IPR004358">
    <property type="entry name" value="Sig_transdc_His_kin-like_C"/>
</dbReference>
<comment type="subcellular location">
    <subcellularLocation>
        <location evidence="2">Membrane</location>
    </subcellularLocation>
</comment>
<dbReference type="EMBL" id="BMFS01000006">
    <property type="protein sequence ID" value="GGH00084.1"/>
    <property type="molecule type" value="Genomic_DNA"/>
</dbReference>
<feature type="domain" description="Histidine kinase" evidence="12">
    <location>
        <begin position="261"/>
        <end position="482"/>
    </location>
</feature>
<dbReference type="Pfam" id="PF02518">
    <property type="entry name" value="HATPase_c"/>
    <property type="match status" value="1"/>
</dbReference>
<dbReference type="InterPro" id="IPR005467">
    <property type="entry name" value="His_kinase_dom"/>
</dbReference>
<dbReference type="CDD" id="cd06225">
    <property type="entry name" value="HAMP"/>
    <property type="match status" value="1"/>
</dbReference>
<evidence type="ECO:0000313" key="14">
    <source>
        <dbReference type="EMBL" id="GGH00084.1"/>
    </source>
</evidence>
<dbReference type="RefSeq" id="WP_233351791.1">
    <property type="nucleotide sequence ID" value="NZ_BMFS01000006.1"/>
</dbReference>
<dbReference type="InterPro" id="IPR036097">
    <property type="entry name" value="HisK_dim/P_sf"/>
</dbReference>
<reference evidence="15" key="1">
    <citation type="journal article" date="2019" name="Int. J. Syst. Evol. Microbiol.">
        <title>The Global Catalogue of Microorganisms (GCM) 10K type strain sequencing project: providing services to taxonomists for standard genome sequencing and annotation.</title>
        <authorList>
            <consortium name="The Broad Institute Genomics Platform"/>
            <consortium name="The Broad Institute Genome Sequencing Center for Infectious Disease"/>
            <person name="Wu L."/>
            <person name="Ma J."/>
        </authorList>
    </citation>
    <scope>NUCLEOTIDE SEQUENCE [LARGE SCALE GENOMIC DNA]</scope>
    <source>
        <strain evidence="15">CGMCC 1.12766</strain>
    </source>
</reference>
<dbReference type="SMART" id="SM00388">
    <property type="entry name" value="HisKA"/>
    <property type="match status" value="1"/>
</dbReference>
<keyword evidence="10 11" id="KW-0472">Membrane</keyword>
<protein>
    <recommendedName>
        <fullName evidence="3">histidine kinase</fullName>
        <ecNumber evidence="3">2.7.13.3</ecNumber>
    </recommendedName>
</protein>
<evidence type="ECO:0000256" key="6">
    <source>
        <dbReference type="ARBA" id="ARBA00022692"/>
    </source>
</evidence>
<dbReference type="EC" id="2.7.13.3" evidence="3"/>
<evidence type="ECO:0000256" key="5">
    <source>
        <dbReference type="ARBA" id="ARBA00022679"/>
    </source>
</evidence>
<dbReference type="PANTHER" id="PTHR45436:SF8">
    <property type="entry name" value="HISTIDINE KINASE"/>
    <property type="match status" value="1"/>
</dbReference>
<dbReference type="Pfam" id="PF00672">
    <property type="entry name" value="HAMP"/>
    <property type="match status" value="1"/>
</dbReference>
<feature type="transmembrane region" description="Helical" evidence="11">
    <location>
        <begin position="172"/>
        <end position="198"/>
    </location>
</feature>
<dbReference type="Gene3D" id="3.30.565.10">
    <property type="entry name" value="Histidine kinase-like ATPase, C-terminal domain"/>
    <property type="match status" value="1"/>
</dbReference>
<dbReference type="GO" id="GO:0016301">
    <property type="term" value="F:kinase activity"/>
    <property type="evidence" value="ECO:0007669"/>
    <property type="project" value="UniProtKB-KW"/>
</dbReference>
<keyword evidence="7 14" id="KW-0418">Kinase</keyword>
<feature type="domain" description="HAMP" evidence="13">
    <location>
        <begin position="200"/>
        <end position="253"/>
    </location>
</feature>
<evidence type="ECO:0000256" key="8">
    <source>
        <dbReference type="ARBA" id="ARBA00022989"/>
    </source>
</evidence>
<evidence type="ECO:0000256" key="10">
    <source>
        <dbReference type="ARBA" id="ARBA00023136"/>
    </source>
</evidence>
<dbReference type="CDD" id="cd00082">
    <property type="entry name" value="HisKA"/>
    <property type="match status" value="1"/>
</dbReference>
<dbReference type="InterPro" id="IPR050428">
    <property type="entry name" value="TCS_sensor_his_kinase"/>
</dbReference>
<organism evidence="14 15">
    <name type="scientific">Glycocaulis albus</name>
    <dbReference type="NCBI Taxonomy" id="1382801"/>
    <lineage>
        <taxon>Bacteria</taxon>
        <taxon>Pseudomonadati</taxon>
        <taxon>Pseudomonadota</taxon>
        <taxon>Alphaproteobacteria</taxon>
        <taxon>Maricaulales</taxon>
        <taxon>Maricaulaceae</taxon>
        <taxon>Glycocaulis</taxon>
    </lineage>
</organism>
<comment type="catalytic activity">
    <reaction evidence="1">
        <text>ATP + protein L-histidine = ADP + protein N-phospho-L-histidine.</text>
        <dbReference type="EC" id="2.7.13.3"/>
    </reaction>
</comment>